<dbReference type="OrthoDB" id="6141271at2759"/>
<evidence type="ECO:0000256" key="3">
    <source>
        <dbReference type="ARBA" id="ARBA00022553"/>
    </source>
</evidence>
<feature type="transmembrane region" description="Helical" evidence="5">
    <location>
        <begin position="31"/>
        <end position="57"/>
    </location>
</feature>
<dbReference type="InterPro" id="IPR036179">
    <property type="entry name" value="Ig-like_dom_sf"/>
</dbReference>
<keyword evidence="4" id="KW-1015">Disulfide bond</keyword>
<accession>A0A8S3QE71</accession>
<gene>
    <name evidence="7" type="ORF">MEDL_9468</name>
</gene>
<dbReference type="EMBL" id="CAJPWZ010000479">
    <property type="protein sequence ID" value="CAG2194444.1"/>
    <property type="molecule type" value="Genomic_DNA"/>
</dbReference>
<feature type="domain" description="Ig-like" evidence="6">
    <location>
        <begin position="252"/>
        <end position="327"/>
    </location>
</feature>
<sequence>MNGRENRDEKQSKKMYTSRKDNITEPVLWKIYAWISTFVVCIIYVGLIFAVCANGILDKYYHKAYLIRNPPASLTFVEGQTMFLTYKLLINRFVVVFKRNDDVIGEDSHNNEIEPGRSKTLTIQHITLNDEGEYYLEALGLTCRRTMVTVKQMFKKTLTKVTIVEGSGAMFECETEEENSPVEWFKDGKTINDTSENIKMESLQGYIYKLTITSTSLQDTGTYTILKNGIRNEAVLEVKGDLPAVDTGITAPTEATLFKRPLEKVTIVEGFDVQFECETEEDSSSVKWFKDDFPITPDKNNLKMETLPGHIYKLIISPASLQDSGRYRIEKNGIRSEAVLDVKGNKVDCFIF</sequence>
<name>A0A8S3QE71_MYTED</name>
<dbReference type="InterPro" id="IPR003599">
    <property type="entry name" value="Ig_sub"/>
</dbReference>
<evidence type="ECO:0000313" key="8">
    <source>
        <dbReference type="Proteomes" id="UP000683360"/>
    </source>
</evidence>
<dbReference type="Pfam" id="PF07679">
    <property type="entry name" value="I-set"/>
    <property type="match status" value="2"/>
</dbReference>
<keyword evidence="5" id="KW-0472">Membrane</keyword>
<keyword evidence="2" id="KW-0963">Cytoplasm</keyword>
<comment type="caution">
    <text evidence="7">The sequence shown here is derived from an EMBL/GenBank/DDBJ whole genome shotgun (WGS) entry which is preliminary data.</text>
</comment>
<dbReference type="AlphaFoldDB" id="A0A8S3QE71"/>
<dbReference type="SMART" id="SM00409">
    <property type="entry name" value="IG"/>
    <property type="match status" value="3"/>
</dbReference>
<evidence type="ECO:0000259" key="6">
    <source>
        <dbReference type="PROSITE" id="PS50835"/>
    </source>
</evidence>
<comment type="subcellular location">
    <subcellularLocation>
        <location evidence="1">Cytoplasm</location>
    </subcellularLocation>
</comment>
<keyword evidence="5" id="KW-1133">Transmembrane helix</keyword>
<evidence type="ECO:0000256" key="5">
    <source>
        <dbReference type="SAM" id="Phobius"/>
    </source>
</evidence>
<reference evidence="7" key="1">
    <citation type="submission" date="2021-03" db="EMBL/GenBank/DDBJ databases">
        <authorList>
            <person name="Bekaert M."/>
        </authorList>
    </citation>
    <scope>NUCLEOTIDE SEQUENCE</scope>
</reference>
<dbReference type="Gene3D" id="2.60.40.10">
    <property type="entry name" value="Immunoglobulins"/>
    <property type="match status" value="3"/>
</dbReference>
<dbReference type="InterPro" id="IPR052385">
    <property type="entry name" value="Obscurin/Obscurin-like_Reg"/>
</dbReference>
<dbReference type="EC" id="2.7.11.1" evidence="7"/>
<feature type="domain" description="Ig-like" evidence="6">
    <location>
        <begin position="146"/>
        <end position="224"/>
    </location>
</feature>
<evidence type="ECO:0000256" key="1">
    <source>
        <dbReference type="ARBA" id="ARBA00004496"/>
    </source>
</evidence>
<keyword evidence="3" id="KW-0597">Phosphoprotein</keyword>
<dbReference type="PANTHER" id="PTHR35971">
    <property type="entry name" value="SI:DKEY-31G6.6"/>
    <property type="match status" value="1"/>
</dbReference>
<dbReference type="CDD" id="cd00096">
    <property type="entry name" value="Ig"/>
    <property type="match status" value="1"/>
</dbReference>
<protein>
    <submittedName>
        <fullName evidence="7">TTN</fullName>
        <ecNumber evidence="7">2.7.11.1</ecNumber>
    </submittedName>
</protein>
<dbReference type="PROSITE" id="PS50835">
    <property type="entry name" value="IG_LIKE"/>
    <property type="match status" value="2"/>
</dbReference>
<dbReference type="PANTHER" id="PTHR35971:SF5">
    <property type="entry name" value="OBSCURIN LIKE CYTOSKELETAL ADAPTOR 1"/>
    <property type="match status" value="1"/>
</dbReference>
<proteinExistence type="predicted"/>
<dbReference type="SUPFAM" id="SSF48726">
    <property type="entry name" value="Immunoglobulin"/>
    <property type="match status" value="3"/>
</dbReference>
<dbReference type="InterPro" id="IPR007110">
    <property type="entry name" value="Ig-like_dom"/>
</dbReference>
<evidence type="ECO:0000313" key="7">
    <source>
        <dbReference type="EMBL" id="CAG2194444.1"/>
    </source>
</evidence>
<dbReference type="GO" id="GO:0004674">
    <property type="term" value="F:protein serine/threonine kinase activity"/>
    <property type="evidence" value="ECO:0007669"/>
    <property type="project" value="UniProtKB-EC"/>
</dbReference>
<organism evidence="7 8">
    <name type="scientific">Mytilus edulis</name>
    <name type="common">Blue mussel</name>
    <dbReference type="NCBI Taxonomy" id="6550"/>
    <lineage>
        <taxon>Eukaryota</taxon>
        <taxon>Metazoa</taxon>
        <taxon>Spiralia</taxon>
        <taxon>Lophotrochozoa</taxon>
        <taxon>Mollusca</taxon>
        <taxon>Bivalvia</taxon>
        <taxon>Autobranchia</taxon>
        <taxon>Pteriomorphia</taxon>
        <taxon>Mytilida</taxon>
        <taxon>Mytiloidea</taxon>
        <taxon>Mytilidae</taxon>
        <taxon>Mytilinae</taxon>
        <taxon>Mytilus</taxon>
    </lineage>
</organism>
<dbReference type="InterPro" id="IPR013783">
    <property type="entry name" value="Ig-like_fold"/>
</dbReference>
<evidence type="ECO:0000256" key="2">
    <source>
        <dbReference type="ARBA" id="ARBA00022490"/>
    </source>
</evidence>
<dbReference type="InterPro" id="IPR013098">
    <property type="entry name" value="Ig_I-set"/>
</dbReference>
<evidence type="ECO:0000256" key="4">
    <source>
        <dbReference type="ARBA" id="ARBA00023157"/>
    </source>
</evidence>
<dbReference type="GO" id="GO:0005737">
    <property type="term" value="C:cytoplasm"/>
    <property type="evidence" value="ECO:0007669"/>
    <property type="project" value="UniProtKB-SubCell"/>
</dbReference>
<dbReference type="Proteomes" id="UP000683360">
    <property type="component" value="Unassembled WGS sequence"/>
</dbReference>
<keyword evidence="8" id="KW-1185">Reference proteome</keyword>
<keyword evidence="7" id="KW-0808">Transferase</keyword>
<keyword evidence="5" id="KW-0812">Transmembrane</keyword>